<evidence type="ECO:0008006" key="6">
    <source>
        <dbReference type="Google" id="ProtNLM"/>
    </source>
</evidence>
<dbReference type="Pfam" id="PF01053">
    <property type="entry name" value="Cys_Met_Meta_PP"/>
    <property type="match status" value="1"/>
</dbReference>
<dbReference type="OrthoDB" id="3180808at2"/>
<protein>
    <recommendedName>
        <fullName evidence="6">Cys/Met metabolism PLP-dependent enzyme</fullName>
    </recommendedName>
</protein>
<dbReference type="Gene3D" id="3.90.1150.10">
    <property type="entry name" value="Aspartate Aminotransferase, domain 1"/>
    <property type="match status" value="1"/>
</dbReference>
<reference evidence="4 5" key="1">
    <citation type="submission" date="2015-12" db="EMBL/GenBank/DDBJ databases">
        <title>Draft Genome Sequence of Olsenella scatoligenes SK9K4T; a Producer of 3-Methylindole- (skatole) and 4-Methylphenol- (p-cresol) Isolated from Pig Feces.</title>
        <authorList>
            <person name="Li X."/>
            <person name="Borg B."/>
            <person name="Canibe N."/>
        </authorList>
    </citation>
    <scope>NUCLEOTIDE SEQUENCE [LARGE SCALE GENOMIC DNA]</scope>
    <source>
        <strain evidence="4 5">SK9K4</strain>
    </source>
</reference>
<organism evidence="4 5">
    <name type="scientific">Tractidigestivibacter scatoligenes</name>
    <name type="common">Olsenella scatoligenes</name>
    <dbReference type="NCBI Taxonomy" id="1299998"/>
    <lineage>
        <taxon>Bacteria</taxon>
        <taxon>Bacillati</taxon>
        <taxon>Actinomycetota</taxon>
        <taxon>Coriobacteriia</taxon>
        <taxon>Coriobacteriales</taxon>
        <taxon>Atopobiaceae</taxon>
        <taxon>Tractidigestivibacter</taxon>
    </lineage>
</organism>
<accession>A0A124EGT5</accession>
<proteinExistence type="inferred from homology"/>
<evidence type="ECO:0000256" key="3">
    <source>
        <dbReference type="RuleBase" id="RU362118"/>
    </source>
</evidence>
<comment type="caution">
    <text evidence="4">The sequence shown here is derived from an EMBL/GenBank/DDBJ whole genome shotgun (WGS) entry which is preliminary data.</text>
</comment>
<sequence>MAKRGSVLRVVSKDELEGALAKGFSAPIEPLVGVPVACADVRGLAAAAHEQGIAVACDLSLVGAACAAVRLGADVAFAPAADEGEMLVWVARGEQGIADAARGLLSAGREAGDPELALLEQRTRMWRASSDAAQVVASYLVCHPRVERVAYPGLRSDPSYEIASRTLENGFGPLVDVRLVGEGSWRRITCTPDDSMAQVARLEQRLRERLS</sequence>
<evidence type="ECO:0000313" key="4">
    <source>
        <dbReference type="EMBL" id="KUH58497.1"/>
    </source>
</evidence>
<dbReference type="AlphaFoldDB" id="A0A124EGT5"/>
<evidence type="ECO:0000256" key="1">
    <source>
        <dbReference type="ARBA" id="ARBA00001933"/>
    </source>
</evidence>
<dbReference type="GO" id="GO:0019346">
    <property type="term" value="P:transsulfuration"/>
    <property type="evidence" value="ECO:0007669"/>
    <property type="project" value="InterPro"/>
</dbReference>
<dbReference type="GO" id="GO:0030170">
    <property type="term" value="F:pyridoxal phosphate binding"/>
    <property type="evidence" value="ECO:0007669"/>
    <property type="project" value="InterPro"/>
</dbReference>
<dbReference type="RefSeq" id="WP_059054605.1">
    <property type="nucleotide sequence ID" value="NZ_LOJF01000009.1"/>
</dbReference>
<comment type="cofactor">
    <cofactor evidence="1 3">
        <name>pyridoxal 5'-phosphate</name>
        <dbReference type="ChEBI" id="CHEBI:597326"/>
    </cofactor>
</comment>
<dbReference type="STRING" id="1299998.AUL39_05750"/>
<evidence type="ECO:0000256" key="2">
    <source>
        <dbReference type="ARBA" id="ARBA00022898"/>
    </source>
</evidence>
<dbReference type="InterPro" id="IPR015422">
    <property type="entry name" value="PyrdxlP-dep_Trfase_small"/>
</dbReference>
<comment type="similarity">
    <text evidence="3">Belongs to the trans-sulfuration enzymes family.</text>
</comment>
<keyword evidence="5" id="KW-1185">Reference proteome</keyword>
<dbReference type="EMBL" id="LOJF01000009">
    <property type="protein sequence ID" value="KUH58497.1"/>
    <property type="molecule type" value="Genomic_DNA"/>
</dbReference>
<evidence type="ECO:0000313" key="5">
    <source>
        <dbReference type="Proteomes" id="UP000054078"/>
    </source>
</evidence>
<keyword evidence="2 3" id="KW-0663">Pyridoxal phosphate</keyword>
<name>A0A124EGT5_TRASO</name>
<dbReference type="SUPFAM" id="SSF53383">
    <property type="entry name" value="PLP-dependent transferases"/>
    <property type="match status" value="1"/>
</dbReference>
<dbReference type="InterPro" id="IPR000277">
    <property type="entry name" value="Cys/Met-Metab_PyrdxlP-dep_enz"/>
</dbReference>
<gene>
    <name evidence="4" type="ORF">AUL39_05750</name>
</gene>
<dbReference type="InterPro" id="IPR015424">
    <property type="entry name" value="PyrdxlP-dep_Trfase"/>
</dbReference>
<dbReference type="Proteomes" id="UP000054078">
    <property type="component" value="Unassembled WGS sequence"/>
</dbReference>